<keyword evidence="3" id="KW-1185">Reference proteome</keyword>
<dbReference type="PANTHER" id="PTHR41773:SF1">
    <property type="entry name" value="RELA_SPOT DOMAIN-CONTAINING PROTEIN"/>
    <property type="match status" value="1"/>
</dbReference>
<dbReference type="CDD" id="cd05399">
    <property type="entry name" value="NT_Rel-Spo_like"/>
    <property type="match status" value="1"/>
</dbReference>
<dbReference type="Proteomes" id="UP001610335">
    <property type="component" value="Unassembled WGS sequence"/>
</dbReference>
<dbReference type="Pfam" id="PF04607">
    <property type="entry name" value="RelA_SpoT"/>
    <property type="match status" value="1"/>
</dbReference>
<dbReference type="SUPFAM" id="SSF81301">
    <property type="entry name" value="Nucleotidyltransferase"/>
    <property type="match status" value="1"/>
</dbReference>
<protein>
    <recommendedName>
        <fullName evidence="1">RelA/SpoT domain-containing protein</fullName>
    </recommendedName>
</protein>
<dbReference type="InterPro" id="IPR043519">
    <property type="entry name" value="NT_sf"/>
</dbReference>
<feature type="domain" description="RelA/SpoT" evidence="1">
    <location>
        <begin position="46"/>
        <end position="178"/>
    </location>
</feature>
<accession>A0ABR4HKQ9</accession>
<sequence length="450" mass="52244">MVDIDDWVDREYSRGTRYYYEEHAKKVEAICKKTLENAGIQHVISRRVKTKESLRAKVKKMQKEQQMDWTSDKDFKRVFDIAGVRIALYLPEEPLVKDIIERECGFLMTQHDTKVYPDPESRPTINEGTKPTYRATHFIVRLNDETLQEPVEIQVMSVLGSSWAQIQHDYIYKRVNADISAAELSTLDAFGRAVILSEGLLEQLGKLRIKRQDEGFETIYDLGSFLSQWWCENNDPGVRDLGSLNVLLELLNLKKMKKGLNTRGQLIAFLTEHVKSSSVNETKKLFPNIEVRPVVIIIYCVIKEFGCDLQPQQPVPYRQEIDLRLKLNIIMSTVLWLSELFPPTYWEKQLRLGDPDDKKRVERLYWLASTRPPQLVQPSSEFKIKEDREAVDDLWKLFKDHSSPAVKLALSISNAGVLRNIKEEIGLFNRVFMALGWRLKNELDNINNNS</sequence>
<organism evidence="2 3">
    <name type="scientific">Aspergillus cavernicola</name>
    <dbReference type="NCBI Taxonomy" id="176166"/>
    <lineage>
        <taxon>Eukaryota</taxon>
        <taxon>Fungi</taxon>
        <taxon>Dikarya</taxon>
        <taxon>Ascomycota</taxon>
        <taxon>Pezizomycotina</taxon>
        <taxon>Eurotiomycetes</taxon>
        <taxon>Eurotiomycetidae</taxon>
        <taxon>Eurotiales</taxon>
        <taxon>Aspergillaceae</taxon>
        <taxon>Aspergillus</taxon>
        <taxon>Aspergillus subgen. Nidulantes</taxon>
    </lineage>
</organism>
<dbReference type="EMBL" id="JBFXLS010000105">
    <property type="protein sequence ID" value="KAL2816055.1"/>
    <property type="molecule type" value="Genomic_DNA"/>
</dbReference>
<dbReference type="SMART" id="SM00954">
    <property type="entry name" value="RelA_SpoT"/>
    <property type="match status" value="1"/>
</dbReference>
<dbReference type="PANTHER" id="PTHR41773">
    <property type="entry name" value="GTP PYROPHOSPHATASE-RELATED"/>
    <property type="match status" value="1"/>
</dbReference>
<name>A0ABR4HKQ9_9EURO</name>
<dbReference type="Gene3D" id="3.30.460.10">
    <property type="entry name" value="Beta Polymerase, domain 2"/>
    <property type="match status" value="1"/>
</dbReference>
<evidence type="ECO:0000313" key="2">
    <source>
        <dbReference type="EMBL" id="KAL2816055.1"/>
    </source>
</evidence>
<evidence type="ECO:0000313" key="3">
    <source>
        <dbReference type="Proteomes" id="UP001610335"/>
    </source>
</evidence>
<proteinExistence type="predicted"/>
<comment type="caution">
    <text evidence="2">The sequence shown here is derived from an EMBL/GenBank/DDBJ whole genome shotgun (WGS) entry which is preliminary data.</text>
</comment>
<evidence type="ECO:0000259" key="1">
    <source>
        <dbReference type="SMART" id="SM00954"/>
    </source>
</evidence>
<reference evidence="2 3" key="1">
    <citation type="submission" date="2024-07" db="EMBL/GenBank/DDBJ databases">
        <title>Section-level genome sequencing and comparative genomics of Aspergillus sections Usti and Cavernicolus.</title>
        <authorList>
            <consortium name="Lawrence Berkeley National Laboratory"/>
            <person name="Nybo J.L."/>
            <person name="Vesth T.C."/>
            <person name="Theobald S."/>
            <person name="Frisvad J.C."/>
            <person name="Larsen T.O."/>
            <person name="Kjaerboelling I."/>
            <person name="Rothschild-Mancinelli K."/>
            <person name="Lyhne E.K."/>
            <person name="Kogle M.E."/>
            <person name="Barry K."/>
            <person name="Clum A."/>
            <person name="Na H."/>
            <person name="Ledsgaard L."/>
            <person name="Lin J."/>
            <person name="Lipzen A."/>
            <person name="Kuo A."/>
            <person name="Riley R."/>
            <person name="Mondo S."/>
            <person name="LaButti K."/>
            <person name="Haridas S."/>
            <person name="Pangalinan J."/>
            <person name="Salamov A.A."/>
            <person name="Simmons B.A."/>
            <person name="Magnuson J.K."/>
            <person name="Chen J."/>
            <person name="Drula E."/>
            <person name="Henrissat B."/>
            <person name="Wiebenga A."/>
            <person name="Lubbers R.J."/>
            <person name="Gomes A.C."/>
            <person name="Makela M.R."/>
            <person name="Stajich J."/>
            <person name="Grigoriev I.V."/>
            <person name="Mortensen U.H."/>
            <person name="De vries R.P."/>
            <person name="Baker S.E."/>
            <person name="Andersen M.R."/>
        </authorList>
    </citation>
    <scope>NUCLEOTIDE SEQUENCE [LARGE SCALE GENOMIC DNA]</scope>
    <source>
        <strain evidence="2 3">CBS 600.67</strain>
    </source>
</reference>
<dbReference type="InterPro" id="IPR007685">
    <property type="entry name" value="RelA_SpoT"/>
</dbReference>
<gene>
    <name evidence="2" type="ORF">BDW59DRAFT_166521</name>
</gene>